<keyword evidence="10" id="KW-0812">Transmembrane</keyword>
<dbReference type="EMBL" id="KV722351">
    <property type="protein sequence ID" value="OCH93717.1"/>
    <property type="molecule type" value="Genomic_DNA"/>
</dbReference>
<dbReference type="InterPro" id="IPR002642">
    <property type="entry name" value="LysoPLipase_cat_dom"/>
</dbReference>
<evidence type="ECO:0000313" key="13">
    <source>
        <dbReference type="Proteomes" id="UP000250043"/>
    </source>
</evidence>
<dbReference type="PANTHER" id="PTHR10728">
    <property type="entry name" value="CYTOSOLIC PHOSPHOLIPASE A2"/>
    <property type="match status" value="1"/>
</dbReference>
<accession>A0A8E2DQA4</accession>
<keyword evidence="3 9" id="KW-0732">Signal</keyword>
<sequence length="716" mass="78063">MSTPHLPRSFLLACLFLRASLLAFSQGSVTDYAPITNISCPNVSSDPLIRTFTPQNQTLHPAEEAYIGTRESSVLPGAWSDWIGNGSDIGYNMSDFQGSLPKIGIAISGGGYRAALYGAGVLSGFDARVEAAKKAGTGGLLQVSSYLSALSGGSWLTGSVYFNNFPNITDMVYGNDELSGWILDLDLATPDGFDLFNDENQHFYGSIVWSVMAKAALAIDTSITDPWARMISYHFLNETSRDNFFTNDSAHGAGQIWSQMPDIPAFAQHQVPLPIIMADSRPIGDNSTGPLPPGPTVYEITPFEFGSWDPGLSAMMNLSFTGTHLLNGQPDNDTACVQRFDQAGFVMGTSASLFNQILDVATNTLNGFGEDGAGLLYVLSRQLQEVRTRADDVANWPNPFNGINPDTFEDSGSRWLELVDGSTNGENVPLGQLFVKARGLDVIVGVDASANDANNWPNGSSIIASQNRINTILNTSHQGFPPIPSTEEDFISTGVRQRPTFFGCNPTQTPPEYPILIYMPNSPPLTGDNPVTNTGTFKLSYTALHTQLFLEQTQQNTIGGFLADSNIPDPDFGKCVQCAAIDRARFRLSPAPARSDYCAQCFTHYCFDPSDPPSSDELPGRKLVFVDPQPTGFSKIEDLFKDHKAAWIGGGVALIFVLIGLIGFLIWWRKRKTYVENKRMSKILDDAVARRHLLDPSATDYESYEDYLKDTLSKEG</sequence>
<comment type="similarity">
    <text evidence="1 9">Belongs to the lysophospholipase family.</text>
</comment>
<evidence type="ECO:0000256" key="9">
    <source>
        <dbReference type="RuleBase" id="RU362103"/>
    </source>
</evidence>
<keyword evidence="13" id="KW-1185">Reference proteome</keyword>
<dbReference type="Pfam" id="PF01735">
    <property type="entry name" value="PLA2_B"/>
    <property type="match status" value="1"/>
</dbReference>
<evidence type="ECO:0000256" key="8">
    <source>
        <dbReference type="PROSITE-ProRule" id="PRU00555"/>
    </source>
</evidence>
<dbReference type="SMART" id="SM00022">
    <property type="entry name" value="PLAc"/>
    <property type="match status" value="1"/>
</dbReference>
<keyword evidence="6 8" id="KW-0443">Lipid metabolism</keyword>
<dbReference type="Proteomes" id="UP000250043">
    <property type="component" value="Unassembled WGS sequence"/>
</dbReference>
<evidence type="ECO:0000256" key="1">
    <source>
        <dbReference type="ARBA" id="ARBA00008780"/>
    </source>
</evidence>
<dbReference type="EC" id="3.1.1.5" evidence="2 9"/>
<dbReference type="GO" id="GO:0004622">
    <property type="term" value="F:phosphatidylcholine lysophospholipase activity"/>
    <property type="evidence" value="ECO:0007669"/>
    <property type="project" value="UniProtKB-EC"/>
</dbReference>
<dbReference type="InterPro" id="IPR016035">
    <property type="entry name" value="Acyl_Trfase/lysoPLipase"/>
</dbReference>
<feature type="transmembrane region" description="Helical" evidence="10">
    <location>
        <begin position="645"/>
        <end position="668"/>
    </location>
</feature>
<keyword evidence="7" id="KW-0325">Glycoprotein</keyword>
<evidence type="ECO:0000256" key="6">
    <source>
        <dbReference type="ARBA" id="ARBA00023098"/>
    </source>
</evidence>
<keyword evidence="10" id="KW-0472">Membrane</keyword>
<feature type="domain" description="PLA2c" evidence="11">
    <location>
        <begin position="39"/>
        <end position="612"/>
    </location>
</feature>
<keyword evidence="10" id="KW-1133">Transmembrane helix</keyword>
<dbReference type="GO" id="GO:0005829">
    <property type="term" value="C:cytosol"/>
    <property type="evidence" value="ECO:0007669"/>
    <property type="project" value="TreeGrafter"/>
</dbReference>
<dbReference type="PANTHER" id="PTHR10728:SF33">
    <property type="entry name" value="LYSOPHOSPHOLIPASE 1-RELATED"/>
    <property type="match status" value="1"/>
</dbReference>
<dbReference type="AlphaFoldDB" id="A0A8E2DQA4"/>
<name>A0A8E2DQA4_9APHY</name>
<evidence type="ECO:0000256" key="10">
    <source>
        <dbReference type="SAM" id="Phobius"/>
    </source>
</evidence>
<evidence type="ECO:0000256" key="2">
    <source>
        <dbReference type="ARBA" id="ARBA00013274"/>
    </source>
</evidence>
<evidence type="ECO:0000256" key="4">
    <source>
        <dbReference type="ARBA" id="ARBA00022801"/>
    </source>
</evidence>
<keyword evidence="4 8" id="KW-0378">Hydrolase</keyword>
<dbReference type="SUPFAM" id="SSF52151">
    <property type="entry name" value="FabD/lysophospholipase-like"/>
    <property type="match status" value="1"/>
</dbReference>
<keyword evidence="5 8" id="KW-0442">Lipid degradation</keyword>
<evidence type="ECO:0000256" key="5">
    <source>
        <dbReference type="ARBA" id="ARBA00022963"/>
    </source>
</evidence>
<evidence type="ECO:0000313" key="12">
    <source>
        <dbReference type="EMBL" id="OCH93717.1"/>
    </source>
</evidence>
<protein>
    <recommendedName>
        <fullName evidence="2 9">Lysophospholipase</fullName>
        <ecNumber evidence="2 9">3.1.1.5</ecNumber>
    </recommendedName>
</protein>
<evidence type="ECO:0000256" key="3">
    <source>
        <dbReference type="ARBA" id="ARBA00022729"/>
    </source>
</evidence>
<evidence type="ECO:0000259" key="11">
    <source>
        <dbReference type="PROSITE" id="PS51210"/>
    </source>
</evidence>
<organism evidence="12 13">
    <name type="scientific">Obba rivulosa</name>
    <dbReference type="NCBI Taxonomy" id="1052685"/>
    <lineage>
        <taxon>Eukaryota</taxon>
        <taxon>Fungi</taxon>
        <taxon>Dikarya</taxon>
        <taxon>Basidiomycota</taxon>
        <taxon>Agaricomycotina</taxon>
        <taxon>Agaricomycetes</taxon>
        <taxon>Polyporales</taxon>
        <taxon>Gelatoporiaceae</taxon>
        <taxon>Obba</taxon>
    </lineage>
</organism>
<gene>
    <name evidence="12" type="ORF">OBBRIDRAFT_789921</name>
</gene>
<dbReference type="OrthoDB" id="4084751at2759"/>
<reference evidence="12 13" key="1">
    <citation type="submission" date="2016-07" db="EMBL/GenBank/DDBJ databases">
        <title>Draft genome of the white-rot fungus Obba rivulosa 3A-2.</title>
        <authorList>
            <consortium name="DOE Joint Genome Institute"/>
            <person name="Miettinen O."/>
            <person name="Riley R."/>
            <person name="Acob R."/>
            <person name="Barry K."/>
            <person name="Cullen D."/>
            <person name="De Vries R."/>
            <person name="Hainaut M."/>
            <person name="Hatakka A."/>
            <person name="Henrissat B."/>
            <person name="Hilden K."/>
            <person name="Kuo R."/>
            <person name="Labutti K."/>
            <person name="Lipzen A."/>
            <person name="Makela M.R."/>
            <person name="Sandor L."/>
            <person name="Spatafora J.W."/>
            <person name="Grigoriev I.V."/>
            <person name="Hibbett D.S."/>
        </authorList>
    </citation>
    <scope>NUCLEOTIDE SEQUENCE [LARGE SCALE GENOMIC DNA]</scope>
    <source>
        <strain evidence="12 13">3A-2</strain>
    </source>
</reference>
<evidence type="ECO:0000256" key="7">
    <source>
        <dbReference type="ARBA" id="ARBA00023180"/>
    </source>
</evidence>
<dbReference type="GO" id="GO:0004623">
    <property type="term" value="F:phospholipase A2 activity"/>
    <property type="evidence" value="ECO:0007669"/>
    <property type="project" value="TreeGrafter"/>
</dbReference>
<dbReference type="Gene3D" id="3.40.1090.10">
    <property type="entry name" value="Cytosolic phospholipase A2 catalytic domain"/>
    <property type="match status" value="1"/>
</dbReference>
<feature type="chain" id="PRO_5034278183" description="Lysophospholipase" evidence="9">
    <location>
        <begin position="28"/>
        <end position="716"/>
    </location>
</feature>
<dbReference type="PROSITE" id="PS51210">
    <property type="entry name" value="PLA2C"/>
    <property type="match status" value="1"/>
</dbReference>
<feature type="signal peptide" evidence="9">
    <location>
        <begin position="1"/>
        <end position="27"/>
    </location>
</feature>
<proteinExistence type="inferred from homology"/>
<comment type="catalytic activity">
    <reaction evidence="9">
        <text>a 1-acyl-sn-glycero-3-phosphocholine + H2O = sn-glycerol 3-phosphocholine + a fatty acid + H(+)</text>
        <dbReference type="Rhea" id="RHEA:15177"/>
        <dbReference type="ChEBI" id="CHEBI:15377"/>
        <dbReference type="ChEBI" id="CHEBI:15378"/>
        <dbReference type="ChEBI" id="CHEBI:16870"/>
        <dbReference type="ChEBI" id="CHEBI:28868"/>
        <dbReference type="ChEBI" id="CHEBI:58168"/>
        <dbReference type="EC" id="3.1.1.5"/>
    </reaction>
</comment>
<dbReference type="GO" id="GO:0046475">
    <property type="term" value="P:glycerophospholipid catabolic process"/>
    <property type="evidence" value="ECO:0007669"/>
    <property type="project" value="TreeGrafter"/>
</dbReference>